<keyword evidence="3" id="KW-1185">Reference proteome</keyword>
<evidence type="ECO:0000313" key="2">
    <source>
        <dbReference type="EMBL" id="OWJ99799.1"/>
    </source>
</evidence>
<evidence type="ECO:0000313" key="3">
    <source>
        <dbReference type="Proteomes" id="UP000242450"/>
    </source>
</evidence>
<feature type="region of interest" description="Disordered" evidence="1">
    <location>
        <begin position="1"/>
        <end position="21"/>
    </location>
</feature>
<protein>
    <submittedName>
        <fullName evidence="2">Uncharacterized protein</fullName>
    </submittedName>
</protein>
<organism evidence="2 3">
    <name type="scientific">Cervus elaphus hippelaphus</name>
    <name type="common">European red deer</name>
    <dbReference type="NCBI Taxonomy" id="46360"/>
    <lineage>
        <taxon>Eukaryota</taxon>
        <taxon>Metazoa</taxon>
        <taxon>Chordata</taxon>
        <taxon>Craniata</taxon>
        <taxon>Vertebrata</taxon>
        <taxon>Euteleostomi</taxon>
        <taxon>Mammalia</taxon>
        <taxon>Eutheria</taxon>
        <taxon>Laurasiatheria</taxon>
        <taxon>Artiodactyla</taxon>
        <taxon>Ruminantia</taxon>
        <taxon>Pecora</taxon>
        <taxon>Cervidae</taxon>
        <taxon>Cervinae</taxon>
        <taxon>Cervus</taxon>
    </lineage>
</organism>
<accession>A0A212C1C5</accession>
<dbReference type="AlphaFoldDB" id="A0A212C1C5"/>
<comment type="caution">
    <text evidence="2">The sequence shown here is derived from an EMBL/GenBank/DDBJ whole genome shotgun (WGS) entry which is preliminary data.</text>
</comment>
<feature type="compositionally biased region" description="Polar residues" evidence="1">
    <location>
        <begin position="12"/>
        <end position="21"/>
    </location>
</feature>
<name>A0A212C1C5_CEREH</name>
<reference evidence="2 3" key="1">
    <citation type="journal article" date="2018" name="Mol. Genet. Genomics">
        <title>The red deer Cervus elaphus genome CerEla1.0: sequencing, annotating, genes, and chromosomes.</title>
        <authorList>
            <person name="Bana N.A."/>
            <person name="Nyiri A."/>
            <person name="Nagy J."/>
            <person name="Frank K."/>
            <person name="Nagy T."/>
            <person name="Steger V."/>
            <person name="Schiller M."/>
            <person name="Lakatos P."/>
            <person name="Sugar L."/>
            <person name="Horn P."/>
            <person name="Barta E."/>
            <person name="Orosz L."/>
        </authorList>
    </citation>
    <scope>NUCLEOTIDE SEQUENCE [LARGE SCALE GENOMIC DNA]</scope>
    <source>
        <strain evidence="2">Hungarian</strain>
    </source>
</reference>
<evidence type="ECO:0000256" key="1">
    <source>
        <dbReference type="SAM" id="MobiDB-lite"/>
    </source>
</evidence>
<gene>
    <name evidence="2" type="ORF">Celaphus_00015843</name>
</gene>
<dbReference type="Proteomes" id="UP000242450">
    <property type="component" value="Chromosome 33"/>
</dbReference>
<dbReference type="EMBL" id="MKHE01000033">
    <property type="protein sequence ID" value="OWJ99799.1"/>
    <property type="molecule type" value="Genomic_DNA"/>
</dbReference>
<proteinExistence type="predicted"/>
<sequence length="35" mass="4108">MVSRLRTMSREYVSNRNSCHVSKRSLTSSSHSYFL</sequence>